<keyword evidence="2" id="KW-1185">Reference proteome</keyword>
<dbReference type="SUPFAM" id="SSF53756">
    <property type="entry name" value="UDP-Glycosyltransferase/glycogen phosphorylase"/>
    <property type="match status" value="1"/>
</dbReference>
<proteinExistence type="predicted"/>
<dbReference type="EMBL" id="JABWDU010000003">
    <property type="protein sequence ID" value="NVD39803.1"/>
    <property type="molecule type" value="Genomic_DNA"/>
</dbReference>
<dbReference type="AlphaFoldDB" id="A0A7Y6Q660"/>
<reference evidence="1 2" key="1">
    <citation type="submission" date="2020-06" db="EMBL/GenBank/DDBJ databases">
        <authorList>
            <person name="Grouzdev D.S."/>
        </authorList>
    </citation>
    <scope>NUCLEOTIDE SEQUENCE [LARGE SCALE GENOMIC DNA]</scope>
    <source>
        <strain evidence="1 2">HO-A22</strain>
    </source>
</reference>
<protein>
    <recommendedName>
        <fullName evidence="3">Glycosyltransferase family 1 protein</fullName>
    </recommendedName>
</protein>
<evidence type="ECO:0008006" key="3">
    <source>
        <dbReference type="Google" id="ProtNLM"/>
    </source>
</evidence>
<dbReference type="RefSeq" id="WP_176353368.1">
    <property type="nucleotide sequence ID" value="NZ_JABWDU010000003.1"/>
</dbReference>
<evidence type="ECO:0000313" key="2">
    <source>
        <dbReference type="Proteomes" id="UP000520198"/>
    </source>
</evidence>
<sequence>MIDFREQLALWIERKLPQPKLRRGATGCPRKPVKHIIVFGRMPNPTFDYYLAARLNAPGMPPSQAVDIRHGNLSDLDAESAFIIICRYASPDVLTWLDTNADRLSGVGLFLDDNIPAVVTGQDADFLYRIRLCYRALWPLRRLNRHLDIVWASTPHLASTLRLEEAQVLPPAPPERLWKREDTTNLAPNQASDQVLIAYHATGVHLKEHRFLRPIIADVLAQRPQARFEVFADGRAASIWAGMERVSIRRPLPWEDYLEDANHRTIDIMLIPLDPSRVNDCRAPTKRIDVVRYGAAGLFSSGPAYGASVELGESLLSYDRDIWVCAILDLLRNREARHVSASATAHSVELMAIARGDLVRTFANPNNKLECTPFDRTCRLV</sequence>
<accession>A0A7Y6Q660</accession>
<comment type="caution">
    <text evidence="1">The sequence shown here is derived from an EMBL/GenBank/DDBJ whole genome shotgun (WGS) entry which is preliminary data.</text>
</comment>
<evidence type="ECO:0000313" key="1">
    <source>
        <dbReference type="EMBL" id="NVD39803.1"/>
    </source>
</evidence>
<dbReference type="Proteomes" id="UP000520198">
    <property type="component" value="Unassembled WGS sequence"/>
</dbReference>
<organism evidence="1 2">
    <name type="scientific">Ensifer oleiphilus</name>
    <dbReference type="NCBI Taxonomy" id="2742698"/>
    <lineage>
        <taxon>Bacteria</taxon>
        <taxon>Pseudomonadati</taxon>
        <taxon>Pseudomonadota</taxon>
        <taxon>Alphaproteobacteria</taxon>
        <taxon>Hyphomicrobiales</taxon>
        <taxon>Rhizobiaceae</taxon>
        <taxon>Sinorhizobium/Ensifer group</taxon>
        <taxon>Ensifer</taxon>
    </lineage>
</organism>
<gene>
    <name evidence="1" type="ORF">HT585_13125</name>
</gene>
<name>A0A7Y6Q660_9HYPH</name>